<name>A0A1L3FNI6_BRAJP</name>
<protein>
    <submittedName>
        <fullName evidence="1">Uncharacterized protein</fullName>
    </submittedName>
</protein>
<sequence length="88" mass="9771">MQRSEAFTPANWSKSGAPISSLKLCCILYERAFSRVARFQGIPGVCTALQASLPEPTQRQAILHLGAPEHWTFAVTQASPCRAFHNKW</sequence>
<gene>
    <name evidence="1" type="ORF">BKD09_41755</name>
</gene>
<dbReference type="EMBL" id="CP017637">
    <property type="protein sequence ID" value="APG14883.1"/>
    <property type="molecule type" value="Genomic_DNA"/>
</dbReference>
<dbReference type="AlphaFoldDB" id="A0A1L3FNI6"/>
<proteinExistence type="predicted"/>
<accession>A0A1L3FNI6</accession>
<evidence type="ECO:0000313" key="1">
    <source>
        <dbReference type="EMBL" id="APG14883.1"/>
    </source>
</evidence>
<evidence type="ECO:0000313" key="2">
    <source>
        <dbReference type="Proteomes" id="UP000181962"/>
    </source>
</evidence>
<reference evidence="1 2" key="1">
    <citation type="submission" date="2016-11" db="EMBL/GenBank/DDBJ databases">
        <title>Complete Genome Sequence of Bradyrhizobium sp. strain J5, an isolated from soybean nodule in Hokkaido.</title>
        <authorList>
            <person name="Kanehara K."/>
        </authorList>
    </citation>
    <scope>NUCLEOTIDE SEQUENCE [LARGE SCALE GENOMIC DNA]</scope>
    <source>
        <strain evidence="1 2">J5</strain>
    </source>
</reference>
<organism evidence="1 2">
    <name type="scientific">Bradyrhizobium japonicum</name>
    <dbReference type="NCBI Taxonomy" id="375"/>
    <lineage>
        <taxon>Bacteria</taxon>
        <taxon>Pseudomonadati</taxon>
        <taxon>Pseudomonadota</taxon>
        <taxon>Alphaproteobacteria</taxon>
        <taxon>Hyphomicrobiales</taxon>
        <taxon>Nitrobacteraceae</taxon>
        <taxon>Bradyrhizobium</taxon>
    </lineage>
</organism>
<dbReference type="Proteomes" id="UP000181962">
    <property type="component" value="Chromosome"/>
</dbReference>